<protein>
    <submittedName>
        <fullName evidence="1">Uncharacterized protein</fullName>
    </submittedName>
</protein>
<evidence type="ECO:0000313" key="1">
    <source>
        <dbReference type="EMBL" id="SVE03171.1"/>
    </source>
</evidence>
<sequence length="253" mass="28943">YVASLDIPEKYRQRFIEVQENLNSVLGGYPNYIYFAYNKNGTEKDAKPVLERMAQLRPYKEWTIAELIENQSCLGGANPGGTRTSTTNPYSVCLENLAFIESPFGEEIEHPYRNYIKMALHLAHEYFHHYQRVHALDRGLDYQVDRGNPETTVQAPTWWIEGAAVAFQNAWYKENWQSLSLLKDVTLEQALSANIATVADSRVYKENRRNIMGYGDSEKCTPGWYMSSLDETYDTYTGCGAAFMATAYLGYIT</sequence>
<dbReference type="AlphaFoldDB" id="A0A383A6D4"/>
<proteinExistence type="predicted"/>
<gene>
    <name evidence="1" type="ORF">METZ01_LOCUS456025</name>
</gene>
<feature type="non-terminal residue" evidence="1">
    <location>
        <position position="253"/>
    </location>
</feature>
<organism evidence="1">
    <name type="scientific">marine metagenome</name>
    <dbReference type="NCBI Taxonomy" id="408172"/>
    <lineage>
        <taxon>unclassified sequences</taxon>
        <taxon>metagenomes</taxon>
        <taxon>ecological metagenomes</taxon>
    </lineage>
</organism>
<reference evidence="1" key="1">
    <citation type="submission" date="2018-05" db="EMBL/GenBank/DDBJ databases">
        <authorList>
            <person name="Lanie J.A."/>
            <person name="Ng W.-L."/>
            <person name="Kazmierczak K.M."/>
            <person name="Andrzejewski T.M."/>
            <person name="Davidsen T.M."/>
            <person name="Wayne K.J."/>
            <person name="Tettelin H."/>
            <person name="Glass J.I."/>
            <person name="Rusch D."/>
            <person name="Podicherti R."/>
            <person name="Tsui H.-C.T."/>
            <person name="Winkler M.E."/>
        </authorList>
    </citation>
    <scope>NUCLEOTIDE SEQUENCE</scope>
</reference>
<accession>A0A383A6D4</accession>
<feature type="non-terminal residue" evidence="1">
    <location>
        <position position="1"/>
    </location>
</feature>
<dbReference type="EMBL" id="UINC01189469">
    <property type="protein sequence ID" value="SVE03171.1"/>
    <property type="molecule type" value="Genomic_DNA"/>
</dbReference>
<name>A0A383A6D4_9ZZZZ</name>